<evidence type="ECO:0000313" key="2">
    <source>
        <dbReference type="EMBL" id="HGB25051.1"/>
    </source>
</evidence>
<dbReference type="EMBL" id="DTIB01000053">
    <property type="protein sequence ID" value="HGB24881.1"/>
    <property type="molecule type" value="Genomic_DNA"/>
</dbReference>
<accession>A0A7C3SKZ4</accession>
<name>A0A7C3SKZ4_THEPE</name>
<dbReference type="AlphaFoldDB" id="A0A7C3SKZ4"/>
<comment type="caution">
    <text evidence="2">The sequence shown here is derived from an EMBL/GenBank/DDBJ whole genome shotgun (WGS) entry which is preliminary data.</text>
</comment>
<dbReference type="EMBL" id="DTIB01000073">
    <property type="protein sequence ID" value="HGB25051.1"/>
    <property type="molecule type" value="Genomic_DNA"/>
</dbReference>
<protein>
    <submittedName>
        <fullName evidence="2">Uncharacterized protein</fullName>
    </submittedName>
</protein>
<sequence length="173" mass="19254">MTGEYLGTGDLAAALRKLSEEVAAAARSRGHRATPEGVVSGVGFDYLAPYLVVQGLVSRGLLVKRGDGFELTESGRELVRLVVEIAELVKRDSKLPDLDKGRIFGSVLYAVYDWSGEARSAEKYLDYVRRIRGKLAELCKDPERFKLAALLLPRMYYEEGYTPLRLLEAISRL</sequence>
<reference evidence="2" key="1">
    <citation type="journal article" date="2020" name="mSystems">
        <title>Genome- and Community-Level Interaction Insights into Carbon Utilization and Element Cycling Functions of Hydrothermarchaeota in Hydrothermal Sediment.</title>
        <authorList>
            <person name="Zhou Z."/>
            <person name="Liu Y."/>
            <person name="Xu W."/>
            <person name="Pan J."/>
            <person name="Luo Z.H."/>
            <person name="Li M."/>
        </authorList>
    </citation>
    <scope>NUCLEOTIDE SEQUENCE [LARGE SCALE GENOMIC DNA]</scope>
    <source>
        <strain evidence="2">SpSt-8</strain>
    </source>
</reference>
<proteinExistence type="predicted"/>
<organism evidence="2">
    <name type="scientific">Thermofilum pendens</name>
    <dbReference type="NCBI Taxonomy" id="2269"/>
    <lineage>
        <taxon>Archaea</taxon>
        <taxon>Thermoproteota</taxon>
        <taxon>Thermoprotei</taxon>
        <taxon>Thermofilales</taxon>
        <taxon>Thermofilaceae</taxon>
        <taxon>Thermofilum</taxon>
    </lineage>
</organism>
<gene>
    <name evidence="1" type="ORF">ENV88_02325</name>
    <name evidence="2" type="ORF">ENV88_03225</name>
</gene>
<evidence type="ECO:0000313" key="1">
    <source>
        <dbReference type="EMBL" id="HGB24881.1"/>
    </source>
</evidence>